<keyword evidence="2" id="KW-1185">Reference proteome</keyword>
<evidence type="ECO:0000313" key="2">
    <source>
        <dbReference type="Proteomes" id="UP000821845"/>
    </source>
</evidence>
<name>A0ACB7SQA4_HYAAI</name>
<protein>
    <submittedName>
        <fullName evidence="1">Uncharacterized protein</fullName>
    </submittedName>
</protein>
<proteinExistence type="predicted"/>
<evidence type="ECO:0000313" key="1">
    <source>
        <dbReference type="EMBL" id="KAH6935302.1"/>
    </source>
</evidence>
<sequence length="108" mass="11260">MATLEDRILGEKLQYYCSSSSEDEDEQADSDGSPSHVPAAEKAPPPPDIKQREGCSVNVSTARADLSATLAVSIGSFHGARYSERPLGGPSAERGISPLAADVNSSPT</sequence>
<gene>
    <name evidence="1" type="ORF">HPB50_005054</name>
</gene>
<accession>A0ACB7SQA4</accession>
<dbReference type="EMBL" id="CM023483">
    <property type="protein sequence ID" value="KAH6935302.1"/>
    <property type="molecule type" value="Genomic_DNA"/>
</dbReference>
<reference evidence="1" key="1">
    <citation type="submission" date="2020-05" db="EMBL/GenBank/DDBJ databases">
        <title>Large-scale comparative analyses of tick genomes elucidate their genetic diversity and vector capacities.</title>
        <authorList>
            <person name="Jia N."/>
            <person name="Wang J."/>
            <person name="Shi W."/>
            <person name="Du L."/>
            <person name="Sun Y."/>
            <person name="Zhan W."/>
            <person name="Jiang J."/>
            <person name="Wang Q."/>
            <person name="Zhang B."/>
            <person name="Ji P."/>
            <person name="Sakyi L.B."/>
            <person name="Cui X."/>
            <person name="Yuan T."/>
            <person name="Jiang B."/>
            <person name="Yang W."/>
            <person name="Lam T.T.-Y."/>
            <person name="Chang Q."/>
            <person name="Ding S."/>
            <person name="Wang X."/>
            <person name="Zhu J."/>
            <person name="Ruan X."/>
            <person name="Zhao L."/>
            <person name="Wei J."/>
            <person name="Que T."/>
            <person name="Du C."/>
            <person name="Cheng J."/>
            <person name="Dai P."/>
            <person name="Han X."/>
            <person name="Huang E."/>
            <person name="Gao Y."/>
            <person name="Liu J."/>
            <person name="Shao H."/>
            <person name="Ye R."/>
            <person name="Li L."/>
            <person name="Wei W."/>
            <person name="Wang X."/>
            <person name="Wang C."/>
            <person name="Yang T."/>
            <person name="Huo Q."/>
            <person name="Li W."/>
            <person name="Guo W."/>
            <person name="Chen H."/>
            <person name="Zhou L."/>
            <person name="Ni X."/>
            <person name="Tian J."/>
            <person name="Zhou Y."/>
            <person name="Sheng Y."/>
            <person name="Liu T."/>
            <person name="Pan Y."/>
            <person name="Xia L."/>
            <person name="Li J."/>
            <person name="Zhao F."/>
            <person name="Cao W."/>
        </authorList>
    </citation>
    <scope>NUCLEOTIDE SEQUENCE</scope>
    <source>
        <strain evidence="1">Hyas-2018</strain>
    </source>
</reference>
<comment type="caution">
    <text evidence="1">The sequence shown here is derived from an EMBL/GenBank/DDBJ whole genome shotgun (WGS) entry which is preliminary data.</text>
</comment>
<organism evidence="1 2">
    <name type="scientific">Hyalomma asiaticum</name>
    <name type="common">Tick</name>
    <dbReference type="NCBI Taxonomy" id="266040"/>
    <lineage>
        <taxon>Eukaryota</taxon>
        <taxon>Metazoa</taxon>
        <taxon>Ecdysozoa</taxon>
        <taxon>Arthropoda</taxon>
        <taxon>Chelicerata</taxon>
        <taxon>Arachnida</taxon>
        <taxon>Acari</taxon>
        <taxon>Parasitiformes</taxon>
        <taxon>Ixodida</taxon>
        <taxon>Ixodoidea</taxon>
        <taxon>Ixodidae</taxon>
        <taxon>Hyalomminae</taxon>
        <taxon>Hyalomma</taxon>
    </lineage>
</organism>
<dbReference type="Proteomes" id="UP000821845">
    <property type="component" value="Chromosome 3"/>
</dbReference>